<evidence type="ECO:0000259" key="12">
    <source>
        <dbReference type="PROSITE" id="PS50052"/>
    </source>
</evidence>
<evidence type="ECO:0000256" key="8">
    <source>
        <dbReference type="ARBA" id="ARBA00022840"/>
    </source>
</evidence>
<evidence type="ECO:0000256" key="10">
    <source>
        <dbReference type="ARBA" id="ARBA00048594"/>
    </source>
</evidence>
<dbReference type="Gene3D" id="3.30.63.10">
    <property type="entry name" value="Guanylate Kinase phosphate binding domain"/>
    <property type="match status" value="1"/>
</dbReference>
<dbReference type="SUPFAM" id="SSF52540">
    <property type="entry name" value="P-loop containing nucleoside triphosphate hydrolases"/>
    <property type="match status" value="1"/>
</dbReference>
<keyword evidence="8 11" id="KW-0067">ATP-binding</keyword>
<dbReference type="CDD" id="cd00071">
    <property type="entry name" value="GMPK"/>
    <property type="match status" value="1"/>
</dbReference>
<comment type="subcellular location">
    <subcellularLocation>
        <location evidence="11">Cytoplasm</location>
    </subcellularLocation>
</comment>
<evidence type="ECO:0000256" key="3">
    <source>
        <dbReference type="ARBA" id="ARBA00012961"/>
    </source>
</evidence>
<comment type="catalytic activity">
    <reaction evidence="10 11">
        <text>GMP + ATP = GDP + ADP</text>
        <dbReference type="Rhea" id="RHEA:20780"/>
        <dbReference type="ChEBI" id="CHEBI:30616"/>
        <dbReference type="ChEBI" id="CHEBI:58115"/>
        <dbReference type="ChEBI" id="CHEBI:58189"/>
        <dbReference type="ChEBI" id="CHEBI:456216"/>
        <dbReference type="EC" id="2.7.4.8"/>
    </reaction>
</comment>
<dbReference type="FunFam" id="3.30.63.10:FF:000002">
    <property type="entry name" value="Guanylate kinase 1"/>
    <property type="match status" value="1"/>
</dbReference>
<dbReference type="PROSITE" id="PS50052">
    <property type="entry name" value="GUANYLATE_KINASE_2"/>
    <property type="match status" value="1"/>
</dbReference>
<dbReference type="PANTHER" id="PTHR23117:SF13">
    <property type="entry name" value="GUANYLATE KINASE"/>
    <property type="match status" value="1"/>
</dbReference>
<dbReference type="PANTHER" id="PTHR23117">
    <property type="entry name" value="GUANYLATE KINASE-RELATED"/>
    <property type="match status" value="1"/>
</dbReference>
<evidence type="ECO:0000256" key="4">
    <source>
        <dbReference type="ARBA" id="ARBA00016296"/>
    </source>
</evidence>
<dbReference type="PROSITE" id="PS00856">
    <property type="entry name" value="GUANYLATE_KINASE_1"/>
    <property type="match status" value="1"/>
</dbReference>
<accession>A0A4P8XTE2</accession>
<dbReference type="InterPro" id="IPR027417">
    <property type="entry name" value="P-loop_NTPase"/>
</dbReference>
<dbReference type="SMART" id="SM00072">
    <property type="entry name" value="GuKc"/>
    <property type="match status" value="1"/>
</dbReference>
<feature type="binding site" evidence="11">
    <location>
        <begin position="12"/>
        <end position="19"/>
    </location>
    <ligand>
        <name>ATP</name>
        <dbReference type="ChEBI" id="CHEBI:30616"/>
    </ligand>
</feature>
<reference evidence="13 14" key="1">
    <citation type="submission" date="2019-04" db="EMBL/GenBank/DDBJ databases">
        <authorList>
            <person name="Embree M."/>
            <person name="Gaffney J.R."/>
        </authorList>
    </citation>
    <scope>NUCLEOTIDE SEQUENCE [LARGE SCALE GENOMIC DNA]</scope>
    <source>
        <strain evidence="13 14">JE7A12</strain>
    </source>
</reference>
<keyword evidence="14" id="KW-1185">Reference proteome</keyword>
<keyword evidence="6 11" id="KW-0547">Nucleotide-binding</keyword>
<dbReference type="KEGG" id="ruj:E5Z56_00025"/>
<dbReference type="GO" id="GO:0005829">
    <property type="term" value="C:cytosol"/>
    <property type="evidence" value="ECO:0007669"/>
    <property type="project" value="TreeGrafter"/>
</dbReference>
<evidence type="ECO:0000256" key="7">
    <source>
        <dbReference type="ARBA" id="ARBA00022777"/>
    </source>
</evidence>
<proteinExistence type="inferred from homology"/>
<dbReference type="Gene3D" id="3.40.50.300">
    <property type="entry name" value="P-loop containing nucleotide triphosphate hydrolases"/>
    <property type="match status" value="1"/>
</dbReference>
<dbReference type="GO" id="GO:0004385">
    <property type="term" value="F:GMP kinase activity"/>
    <property type="evidence" value="ECO:0007669"/>
    <property type="project" value="UniProtKB-UniRule"/>
</dbReference>
<keyword evidence="5 11" id="KW-0808">Transferase</keyword>
<keyword evidence="7 11" id="KW-0418">Kinase</keyword>
<dbReference type="OrthoDB" id="9808150at2"/>
<dbReference type="EC" id="2.7.4.8" evidence="3 11"/>
<dbReference type="HAMAP" id="MF_00328">
    <property type="entry name" value="Guanylate_kinase"/>
    <property type="match status" value="1"/>
</dbReference>
<dbReference type="RefSeq" id="WP_138155961.1">
    <property type="nucleotide sequence ID" value="NZ_CP039381.1"/>
</dbReference>
<dbReference type="EMBL" id="CP039381">
    <property type="protein sequence ID" value="QCT05852.1"/>
    <property type="molecule type" value="Genomic_DNA"/>
</dbReference>
<sequence>MNNKGLLIIYSGFSGVGKGTIMKEMLKKEDNFRLSVSATTRAPRPGEVNGREYYFISKEEFEEMIKNDEFFEYAQYSDNYYGTPKKPVEEMLEKGLDVFLEIEVQGGLQMMDKRPDALSIFIVPPSLEELESRLRGRNTETEEVIEKRLSAVEFEKQFVPKYDVKVVNDKVEDAVNQVIDIVKKKEKIINL</sequence>
<evidence type="ECO:0000313" key="14">
    <source>
        <dbReference type="Proteomes" id="UP000301475"/>
    </source>
</evidence>
<name>A0A4P8XTE2_9FIRM</name>
<evidence type="ECO:0000256" key="1">
    <source>
        <dbReference type="ARBA" id="ARBA00003531"/>
    </source>
</evidence>
<evidence type="ECO:0000256" key="9">
    <source>
        <dbReference type="ARBA" id="ARBA00030128"/>
    </source>
</evidence>
<evidence type="ECO:0000256" key="2">
    <source>
        <dbReference type="ARBA" id="ARBA00005790"/>
    </source>
</evidence>
<comment type="function">
    <text evidence="1 11">Essential for recycling GMP and indirectly, cGMP.</text>
</comment>
<protein>
    <recommendedName>
        <fullName evidence="4 11">Guanylate kinase</fullName>
        <ecNumber evidence="3 11">2.7.4.8</ecNumber>
    </recommendedName>
    <alternativeName>
        <fullName evidence="9 11">GMP kinase</fullName>
    </alternativeName>
</protein>
<gene>
    <name evidence="11" type="primary">gmk</name>
    <name evidence="13" type="ORF">E5Z56_00025</name>
</gene>
<evidence type="ECO:0000256" key="5">
    <source>
        <dbReference type="ARBA" id="ARBA00022679"/>
    </source>
</evidence>
<dbReference type="InterPro" id="IPR020590">
    <property type="entry name" value="Guanylate_kinase_CS"/>
</dbReference>
<evidence type="ECO:0000256" key="11">
    <source>
        <dbReference type="HAMAP-Rule" id="MF_00328"/>
    </source>
</evidence>
<organism evidence="13 14">
    <name type="scientific">Ruminococcus bovis</name>
    <dbReference type="NCBI Taxonomy" id="2564099"/>
    <lineage>
        <taxon>Bacteria</taxon>
        <taxon>Bacillati</taxon>
        <taxon>Bacillota</taxon>
        <taxon>Clostridia</taxon>
        <taxon>Eubacteriales</taxon>
        <taxon>Oscillospiraceae</taxon>
        <taxon>Ruminococcus</taxon>
    </lineage>
</organism>
<dbReference type="InterPro" id="IPR008144">
    <property type="entry name" value="Guanylate_kin-like_dom"/>
</dbReference>
<keyword evidence="11" id="KW-0963">Cytoplasm</keyword>
<comment type="similarity">
    <text evidence="2 11">Belongs to the guanylate kinase family.</text>
</comment>
<evidence type="ECO:0000256" key="6">
    <source>
        <dbReference type="ARBA" id="ARBA00022741"/>
    </source>
</evidence>
<dbReference type="Proteomes" id="UP000301475">
    <property type="component" value="Chromosome"/>
</dbReference>
<evidence type="ECO:0000313" key="13">
    <source>
        <dbReference type="EMBL" id="QCT05852.1"/>
    </source>
</evidence>
<dbReference type="Pfam" id="PF00625">
    <property type="entry name" value="Guanylate_kin"/>
    <property type="match status" value="1"/>
</dbReference>
<feature type="domain" description="Guanylate kinase-like" evidence="12">
    <location>
        <begin position="5"/>
        <end position="183"/>
    </location>
</feature>
<dbReference type="GO" id="GO:0005524">
    <property type="term" value="F:ATP binding"/>
    <property type="evidence" value="ECO:0007669"/>
    <property type="project" value="UniProtKB-UniRule"/>
</dbReference>
<dbReference type="NCBIfam" id="TIGR03263">
    <property type="entry name" value="guanyl_kin"/>
    <property type="match status" value="1"/>
</dbReference>
<dbReference type="AlphaFoldDB" id="A0A4P8XTE2"/>
<dbReference type="InterPro" id="IPR017665">
    <property type="entry name" value="Guanylate_kinase"/>
</dbReference>
<dbReference type="InterPro" id="IPR008145">
    <property type="entry name" value="GK/Ca_channel_bsu"/>
</dbReference>